<evidence type="ECO:0000256" key="6">
    <source>
        <dbReference type="ARBA" id="ARBA00022777"/>
    </source>
</evidence>
<evidence type="ECO:0000313" key="12">
    <source>
        <dbReference type="EMBL" id="MDY7226449.1"/>
    </source>
</evidence>
<dbReference type="PANTHER" id="PTHR43065:SF50">
    <property type="entry name" value="HISTIDINE KINASE"/>
    <property type="match status" value="1"/>
</dbReference>
<dbReference type="InterPro" id="IPR000700">
    <property type="entry name" value="PAS-assoc_C"/>
</dbReference>
<evidence type="ECO:0000259" key="9">
    <source>
        <dbReference type="PROSITE" id="PS50109"/>
    </source>
</evidence>
<dbReference type="SUPFAM" id="SSF55785">
    <property type="entry name" value="PYP-like sensor domain (PAS domain)"/>
    <property type="match status" value="2"/>
</dbReference>
<dbReference type="Gene3D" id="3.30.565.10">
    <property type="entry name" value="Histidine kinase-like ATPase, C-terminal domain"/>
    <property type="match status" value="1"/>
</dbReference>
<dbReference type="EC" id="2.7.13.3" evidence="2"/>
<keyword evidence="6" id="KW-0418">Kinase</keyword>
<comment type="catalytic activity">
    <reaction evidence="1">
        <text>ATP + protein L-histidine = ADP + protein N-phospho-L-histidine.</text>
        <dbReference type="EC" id="2.7.13.3"/>
    </reaction>
</comment>
<dbReference type="Pfam" id="PF13188">
    <property type="entry name" value="PAS_8"/>
    <property type="match status" value="1"/>
</dbReference>
<sequence length="514" mass="55695">MSERSGYLEAAVEAAPLVIIGLGEAGTVLQWNGAAEQVLGWAASEVLGQVPPPALWGPDKQLTLAHTQALRGHTWRSVELELERRDGSLAVLSLSATRVPRQEGGTWGVTFIAQDITLQQNTLDTLVLQVDQLLHAHRVTLGRLQSSELNFRSLIERSPEAVVIRQGGRIAYVNPAGLRLLGYGQASELLGTDWSAVLPSEERGAPSALPGSAAAREQRLRRADGRTVCTELTELELEFDGQPSTVVLARDITERKEMQARLLLTDRLVSVGTLATGIAHEINNPMAYVTANLSELAAQLNQRISALGSQALTRVELTELVEIASEALEGAGRVNKIVRELKLFARGGDERLEAVDLHTVVKNSLKIALHELSRRARIVLELEEIPRVLGNESRFGQLCLNLLINAGQAIAPGDIDRNRIVVRTHQRGDGWVLLEVSDTGVGISPENQRRLFDPFFTTKPIGEGTGLGLSICHGIVKQLGGTIEVESAVGKGSVFRVALPPHRARVAEHEKLTG</sequence>
<dbReference type="SMART" id="SM00086">
    <property type="entry name" value="PAC"/>
    <property type="match status" value="2"/>
</dbReference>
<dbReference type="Gene3D" id="1.10.287.130">
    <property type="match status" value="1"/>
</dbReference>
<dbReference type="Pfam" id="PF02518">
    <property type="entry name" value="HATPase_c"/>
    <property type="match status" value="1"/>
</dbReference>
<dbReference type="NCBIfam" id="TIGR00229">
    <property type="entry name" value="sensory_box"/>
    <property type="match status" value="2"/>
</dbReference>
<dbReference type="InterPro" id="IPR004358">
    <property type="entry name" value="Sig_transdc_His_kin-like_C"/>
</dbReference>
<evidence type="ECO:0000256" key="7">
    <source>
        <dbReference type="ARBA" id="ARBA00022840"/>
    </source>
</evidence>
<dbReference type="PRINTS" id="PR00344">
    <property type="entry name" value="BCTRLSENSOR"/>
</dbReference>
<evidence type="ECO:0000313" key="13">
    <source>
        <dbReference type="Proteomes" id="UP001291309"/>
    </source>
</evidence>
<dbReference type="Proteomes" id="UP001291309">
    <property type="component" value="Unassembled WGS sequence"/>
</dbReference>
<dbReference type="InterPro" id="IPR003661">
    <property type="entry name" value="HisK_dim/P_dom"/>
</dbReference>
<keyword evidence="8" id="KW-0902">Two-component regulatory system</keyword>
<evidence type="ECO:0000256" key="2">
    <source>
        <dbReference type="ARBA" id="ARBA00012438"/>
    </source>
</evidence>
<dbReference type="PROSITE" id="PS50112">
    <property type="entry name" value="PAS"/>
    <property type="match status" value="1"/>
</dbReference>
<keyword evidence="13" id="KW-1185">Reference proteome</keyword>
<dbReference type="Gene3D" id="3.30.450.20">
    <property type="entry name" value="PAS domain"/>
    <property type="match status" value="2"/>
</dbReference>
<evidence type="ECO:0000256" key="4">
    <source>
        <dbReference type="ARBA" id="ARBA00022679"/>
    </source>
</evidence>
<dbReference type="SMART" id="SM00388">
    <property type="entry name" value="HisKA"/>
    <property type="match status" value="1"/>
</dbReference>
<evidence type="ECO:0000256" key="3">
    <source>
        <dbReference type="ARBA" id="ARBA00022553"/>
    </source>
</evidence>
<dbReference type="InterPro" id="IPR000014">
    <property type="entry name" value="PAS"/>
</dbReference>
<dbReference type="InterPro" id="IPR036890">
    <property type="entry name" value="HATPase_C_sf"/>
</dbReference>
<evidence type="ECO:0000259" key="11">
    <source>
        <dbReference type="PROSITE" id="PS50113"/>
    </source>
</evidence>
<keyword evidence="5" id="KW-0547">Nucleotide-binding</keyword>
<dbReference type="PROSITE" id="PS50113">
    <property type="entry name" value="PAC"/>
    <property type="match status" value="1"/>
</dbReference>
<dbReference type="InterPro" id="IPR036097">
    <property type="entry name" value="HisK_dim/P_sf"/>
</dbReference>
<organism evidence="12 13">
    <name type="scientific">Hyalangium rubrum</name>
    <dbReference type="NCBI Taxonomy" id="3103134"/>
    <lineage>
        <taxon>Bacteria</taxon>
        <taxon>Pseudomonadati</taxon>
        <taxon>Myxococcota</taxon>
        <taxon>Myxococcia</taxon>
        <taxon>Myxococcales</taxon>
        <taxon>Cystobacterineae</taxon>
        <taxon>Archangiaceae</taxon>
        <taxon>Hyalangium</taxon>
    </lineage>
</organism>
<dbReference type="SUPFAM" id="SSF55874">
    <property type="entry name" value="ATPase domain of HSP90 chaperone/DNA topoisomerase II/histidine kinase"/>
    <property type="match status" value="1"/>
</dbReference>
<evidence type="ECO:0000256" key="1">
    <source>
        <dbReference type="ARBA" id="ARBA00000085"/>
    </source>
</evidence>
<dbReference type="InterPro" id="IPR013767">
    <property type="entry name" value="PAS_fold"/>
</dbReference>
<reference evidence="12 13" key="1">
    <citation type="submission" date="2023-12" db="EMBL/GenBank/DDBJ databases">
        <title>the genome sequence of Hyalangium sp. s54d21.</title>
        <authorList>
            <person name="Zhang X."/>
        </authorList>
    </citation>
    <scope>NUCLEOTIDE SEQUENCE [LARGE SCALE GENOMIC DNA]</scope>
    <source>
        <strain evidence="13">s54d21</strain>
    </source>
</reference>
<dbReference type="CDD" id="cd00082">
    <property type="entry name" value="HisKA"/>
    <property type="match status" value="1"/>
</dbReference>
<comment type="caution">
    <text evidence="12">The sequence shown here is derived from an EMBL/GenBank/DDBJ whole genome shotgun (WGS) entry which is preliminary data.</text>
</comment>
<proteinExistence type="predicted"/>
<dbReference type="PANTHER" id="PTHR43065">
    <property type="entry name" value="SENSOR HISTIDINE KINASE"/>
    <property type="match status" value="1"/>
</dbReference>
<dbReference type="CDD" id="cd00130">
    <property type="entry name" value="PAS"/>
    <property type="match status" value="2"/>
</dbReference>
<dbReference type="PROSITE" id="PS50109">
    <property type="entry name" value="HIS_KIN"/>
    <property type="match status" value="1"/>
</dbReference>
<dbReference type="SMART" id="SM00387">
    <property type="entry name" value="HATPase_c"/>
    <property type="match status" value="1"/>
</dbReference>
<dbReference type="SUPFAM" id="SSF47384">
    <property type="entry name" value="Homodimeric domain of signal transducing histidine kinase"/>
    <property type="match status" value="1"/>
</dbReference>
<name>A0ABU5GZZ3_9BACT</name>
<dbReference type="Pfam" id="PF00989">
    <property type="entry name" value="PAS"/>
    <property type="match status" value="1"/>
</dbReference>
<dbReference type="RefSeq" id="WP_321545169.1">
    <property type="nucleotide sequence ID" value="NZ_JAXIVS010000002.1"/>
</dbReference>
<dbReference type="InterPro" id="IPR035965">
    <property type="entry name" value="PAS-like_dom_sf"/>
</dbReference>
<dbReference type="InterPro" id="IPR001610">
    <property type="entry name" value="PAC"/>
</dbReference>
<keyword evidence="3" id="KW-0597">Phosphoprotein</keyword>
<keyword evidence="7" id="KW-0067">ATP-binding</keyword>
<dbReference type="SMART" id="SM00091">
    <property type="entry name" value="PAS"/>
    <property type="match status" value="2"/>
</dbReference>
<feature type="domain" description="PAC" evidence="11">
    <location>
        <begin position="76"/>
        <end position="128"/>
    </location>
</feature>
<feature type="domain" description="Histidine kinase" evidence="9">
    <location>
        <begin position="277"/>
        <end position="503"/>
    </location>
</feature>
<evidence type="ECO:0000259" key="10">
    <source>
        <dbReference type="PROSITE" id="PS50112"/>
    </source>
</evidence>
<feature type="domain" description="PAS" evidence="10">
    <location>
        <begin position="4"/>
        <end position="49"/>
    </location>
</feature>
<keyword evidence="4" id="KW-0808">Transferase</keyword>
<dbReference type="InterPro" id="IPR003594">
    <property type="entry name" value="HATPase_dom"/>
</dbReference>
<accession>A0ABU5GZZ3</accession>
<evidence type="ECO:0000256" key="8">
    <source>
        <dbReference type="ARBA" id="ARBA00023012"/>
    </source>
</evidence>
<gene>
    <name evidence="12" type="ORF">SYV04_08635</name>
</gene>
<dbReference type="InterPro" id="IPR005467">
    <property type="entry name" value="His_kinase_dom"/>
</dbReference>
<dbReference type="EMBL" id="JAXIVS010000002">
    <property type="protein sequence ID" value="MDY7226449.1"/>
    <property type="molecule type" value="Genomic_DNA"/>
</dbReference>
<evidence type="ECO:0000256" key="5">
    <source>
        <dbReference type="ARBA" id="ARBA00022741"/>
    </source>
</evidence>
<protein>
    <recommendedName>
        <fullName evidence="2">histidine kinase</fullName>
        <ecNumber evidence="2">2.7.13.3</ecNumber>
    </recommendedName>
</protein>